<keyword evidence="2" id="KW-0547">Nucleotide-binding</keyword>
<dbReference type="Pfam" id="PF00406">
    <property type="entry name" value="ADK"/>
    <property type="match status" value="1"/>
</dbReference>
<evidence type="ECO:0008006" key="6">
    <source>
        <dbReference type="Google" id="ProtNLM"/>
    </source>
</evidence>
<dbReference type="InterPro" id="IPR000850">
    <property type="entry name" value="Adenylat/UMP-CMP_kin"/>
</dbReference>
<keyword evidence="1 4" id="KW-0808">Transferase</keyword>
<comment type="similarity">
    <text evidence="4">Belongs to the adenylate kinase family.</text>
</comment>
<dbReference type="PRINTS" id="PR00094">
    <property type="entry name" value="ADENYLTKNASE"/>
</dbReference>
<sequence length="292" mass="32154">MSHALSTEDLIDAAYSSLKDDFDPALLTTIRAPLVENYAAKEHVEAMLRQILLRILLDRPEKPVAYMIDLIKEYRPRTAVVIGPPASGKRTLAEGIANRLGLEHVCVSDLVEGMKLTQTDVGAQLRDYEEGGVDPPDELIETLVTTRLREKDCAGKGWVMDGWPRTAQQAVNLRALGLDPQAVLVVDVPGQTVEDRVAFRVLDPETNTLYHTYENPPPLGVGIRCVTRRGETSDEIIERVAKYQDRLPSVLDALGSGDPPKKKGLRTVRVDGSLPFGQLDRLSDSLAKKIAV</sequence>
<name>A0A7S0UYN9_9CRYP</name>
<dbReference type="AlphaFoldDB" id="A0A7S0UYN9"/>
<dbReference type="GO" id="GO:0005524">
    <property type="term" value="F:ATP binding"/>
    <property type="evidence" value="ECO:0007669"/>
    <property type="project" value="InterPro"/>
</dbReference>
<dbReference type="SUPFAM" id="SSF52540">
    <property type="entry name" value="P-loop containing nucleoside triphosphate hydrolases"/>
    <property type="match status" value="1"/>
</dbReference>
<reference evidence="5" key="1">
    <citation type="submission" date="2021-01" db="EMBL/GenBank/DDBJ databases">
        <authorList>
            <person name="Corre E."/>
            <person name="Pelletier E."/>
            <person name="Niang G."/>
            <person name="Scheremetjew M."/>
            <person name="Finn R."/>
            <person name="Kale V."/>
            <person name="Holt S."/>
            <person name="Cochrane G."/>
            <person name="Meng A."/>
            <person name="Brown T."/>
            <person name="Cohen L."/>
        </authorList>
    </citation>
    <scope>NUCLEOTIDE SEQUENCE</scope>
    <source>
        <strain evidence="5">CCMP443</strain>
    </source>
</reference>
<evidence type="ECO:0000256" key="2">
    <source>
        <dbReference type="ARBA" id="ARBA00022741"/>
    </source>
</evidence>
<evidence type="ECO:0000256" key="1">
    <source>
        <dbReference type="ARBA" id="ARBA00022679"/>
    </source>
</evidence>
<dbReference type="EMBL" id="HBFN01000188">
    <property type="protein sequence ID" value="CAD8775521.1"/>
    <property type="molecule type" value="Transcribed_RNA"/>
</dbReference>
<gene>
    <name evidence="5" type="ORF">HTEP1355_LOCUS110</name>
</gene>
<protein>
    <recommendedName>
        <fullName evidence="6">Adenylate kinase</fullName>
    </recommendedName>
</protein>
<accession>A0A7S0UYN9</accession>
<keyword evidence="3 4" id="KW-0418">Kinase</keyword>
<evidence type="ECO:0000256" key="4">
    <source>
        <dbReference type="RuleBase" id="RU003330"/>
    </source>
</evidence>
<dbReference type="GO" id="GO:0019205">
    <property type="term" value="F:nucleobase-containing compound kinase activity"/>
    <property type="evidence" value="ECO:0007669"/>
    <property type="project" value="InterPro"/>
</dbReference>
<evidence type="ECO:0000313" key="5">
    <source>
        <dbReference type="EMBL" id="CAD8775521.1"/>
    </source>
</evidence>
<organism evidence="5">
    <name type="scientific">Hemiselmis tepida</name>
    <dbReference type="NCBI Taxonomy" id="464990"/>
    <lineage>
        <taxon>Eukaryota</taxon>
        <taxon>Cryptophyceae</taxon>
        <taxon>Cryptomonadales</taxon>
        <taxon>Hemiselmidaceae</taxon>
        <taxon>Hemiselmis</taxon>
    </lineage>
</organism>
<proteinExistence type="inferred from homology"/>
<dbReference type="CDD" id="cd01428">
    <property type="entry name" value="ADK"/>
    <property type="match status" value="1"/>
</dbReference>
<dbReference type="Gene3D" id="3.40.50.300">
    <property type="entry name" value="P-loop containing nucleotide triphosphate hydrolases"/>
    <property type="match status" value="1"/>
</dbReference>
<dbReference type="GO" id="GO:0006139">
    <property type="term" value="P:nucleobase-containing compound metabolic process"/>
    <property type="evidence" value="ECO:0007669"/>
    <property type="project" value="InterPro"/>
</dbReference>
<dbReference type="PANTHER" id="PTHR23359">
    <property type="entry name" value="NUCLEOTIDE KINASE"/>
    <property type="match status" value="1"/>
</dbReference>
<evidence type="ECO:0000256" key="3">
    <source>
        <dbReference type="ARBA" id="ARBA00022777"/>
    </source>
</evidence>
<dbReference type="InterPro" id="IPR027417">
    <property type="entry name" value="P-loop_NTPase"/>
</dbReference>